<keyword evidence="1" id="KW-0479">Metal-binding</keyword>
<evidence type="ECO:0000256" key="2">
    <source>
        <dbReference type="SAM" id="MobiDB-lite"/>
    </source>
</evidence>
<keyword evidence="1" id="KW-0862">Zinc</keyword>
<dbReference type="PANTHER" id="PTHR47592">
    <property type="entry name" value="PBF68 PROTEIN"/>
    <property type="match status" value="1"/>
</dbReference>
<dbReference type="InterPro" id="IPR036875">
    <property type="entry name" value="Znf_CCHC_sf"/>
</dbReference>
<evidence type="ECO:0000313" key="4">
    <source>
        <dbReference type="EMBL" id="KAI5334760.1"/>
    </source>
</evidence>
<dbReference type="SUPFAM" id="SSF57756">
    <property type="entry name" value="Retrovirus zinc finger-like domains"/>
    <property type="match status" value="1"/>
</dbReference>
<dbReference type="Proteomes" id="UP001054821">
    <property type="component" value="Chromosome 4"/>
</dbReference>
<feature type="region of interest" description="Disordered" evidence="2">
    <location>
        <begin position="218"/>
        <end position="278"/>
    </location>
</feature>
<reference evidence="4 5" key="1">
    <citation type="journal article" date="2022" name="G3 (Bethesda)">
        <title>Whole-genome sequence and methylome profiling of the almond [Prunus dulcis (Mill.) D.A. Webb] cultivar 'Nonpareil'.</title>
        <authorList>
            <person name="D'Amico-Willman K.M."/>
            <person name="Ouma W.Z."/>
            <person name="Meulia T."/>
            <person name="Sideli G.M."/>
            <person name="Gradziel T.M."/>
            <person name="Fresnedo-Ramirez J."/>
        </authorList>
    </citation>
    <scope>NUCLEOTIDE SEQUENCE [LARGE SCALE GENOMIC DNA]</scope>
    <source>
        <strain evidence="4">Clone GOH B32 T37-40</strain>
    </source>
</reference>
<comment type="caution">
    <text evidence="4">The sequence shown here is derived from an EMBL/GenBank/DDBJ whole genome shotgun (WGS) entry which is preliminary data.</text>
</comment>
<protein>
    <recommendedName>
        <fullName evidence="3">CCHC-type domain-containing protein</fullName>
    </recommendedName>
</protein>
<feature type="domain" description="CCHC-type" evidence="3">
    <location>
        <begin position="264"/>
        <end position="278"/>
    </location>
</feature>
<dbReference type="EMBL" id="JAJFAZ020000004">
    <property type="protein sequence ID" value="KAI5334760.1"/>
    <property type="molecule type" value="Genomic_DNA"/>
</dbReference>
<dbReference type="AlphaFoldDB" id="A0AAD4W0Q6"/>
<dbReference type="PROSITE" id="PS50158">
    <property type="entry name" value="ZF_CCHC"/>
    <property type="match status" value="1"/>
</dbReference>
<name>A0AAD4W0Q6_PRUDU</name>
<accession>A0AAD4W0Q6</accession>
<evidence type="ECO:0000259" key="3">
    <source>
        <dbReference type="PROSITE" id="PS50158"/>
    </source>
</evidence>
<keyword evidence="1" id="KW-0863">Zinc-finger</keyword>
<evidence type="ECO:0000256" key="1">
    <source>
        <dbReference type="PROSITE-ProRule" id="PRU00047"/>
    </source>
</evidence>
<keyword evidence="5" id="KW-1185">Reference proteome</keyword>
<dbReference type="Pfam" id="PF14223">
    <property type="entry name" value="Retrotran_gag_2"/>
    <property type="match status" value="1"/>
</dbReference>
<dbReference type="InterPro" id="IPR001878">
    <property type="entry name" value="Znf_CCHC"/>
</dbReference>
<dbReference type="PANTHER" id="PTHR47592:SF27">
    <property type="entry name" value="OS08G0421700 PROTEIN"/>
    <property type="match status" value="1"/>
</dbReference>
<organism evidence="4 5">
    <name type="scientific">Prunus dulcis</name>
    <name type="common">Almond</name>
    <name type="synonym">Amygdalus dulcis</name>
    <dbReference type="NCBI Taxonomy" id="3755"/>
    <lineage>
        <taxon>Eukaryota</taxon>
        <taxon>Viridiplantae</taxon>
        <taxon>Streptophyta</taxon>
        <taxon>Embryophyta</taxon>
        <taxon>Tracheophyta</taxon>
        <taxon>Spermatophyta</taxon>
        <taxon>Magnoliopsida</taxon>
        <taxon>eudicotyledons</taxon>
        <taxon>Gunneridae</taxon>
        <taxon>Pentapetalae</taxon>
        <taxon>rosids</taxon>
        <taxon>fabids</taxon>
        <taxon>Rosales</taxon>
        <taxon>Rosaceae</taxon>
        <taxon>Amygdaloideae</taxon>
        <taxon>Amygdaleae</taxon>
        <taxon>Prunus</taxon>
    </lineage>
</organism>
<dbReference type="GO" id="GO:0008270">
    <property type="term" value="F:zinc ion binding"/>
    <property type="evidence" value="ECO:0007669"/>
    <property type="project" value="UniProtKB-KW"/>
</dbReference>
<proteinExistence type="predicted"/>
<sequence>MSNEIQKVGPSVKTSAPAVVLPSSHNHAEKLENFNGMDFKRWQQKMLFYITTLNLIHILKVDPPRLSDTIETVVASDTWNQSDFLCRNYILNGLSDALYNVHSPIQTAKALWESPDKKYRTEDAGMKKFIVGRFLDYKMVDSKTVISQVQELQLILHEIHAKKMELSESFQVAAVIEKLLPSWNDFKNYLKHKRKERKEMGLEDLIVSLRIEEDNRRADKKSGSTIEVKANIVEKESRNNKKRKHSGEGSSQGNSKKSKKFKGKCFNCNKQGHRAMDC</sequence>
<evidence type="ECO:0000313" key="5">
    <source>
        <dbReference type="Proteomes" id="UP001054821"/>
    </source>
</evidence>
<gene>
    <name evidence="4" type="ORF">L3X38_024893</name>
</gene>
<dbReference type="GO" id="GO:0003676">
    <property type="term" value="F:nucleic acid binding"/>
    <property type="evidence" value="ECO:0007669"/>
    <property type="project" value="InterPro"/>
</dbReference>